<dbReference type="EMBL" id="FQVI01000059">
    <property type="protein sequence ID" value="SHF62959.1"/>
    <property type="molecule type" value="Genomic_DNA"/>
</dbReference>
<keyword evidence="2" id="KW-1185">Reference proteome</keyword>
<evidence type="ECO:0000313" key="1">
    <source>
        <dbReference type="EMBL" id="SHF62959.1"/>
    </source>
</evidence>
<evidence type="ECO:0000313" key="2">
    <source>
        <dbReference type="Proteomes" id="UP000184245"/>
    </source>
</evidence>
<dbReference type="STRING" id="1122155.SAMN02745158_04442"/>
<dbReference type="AlphaFoldDB" id="A0A1M5D7D3"/>
<gene>
    <name evidence="1" type="ORF">SAMN02745158_04442</name>
</gene>
<reference evidence="1 2" key="1">
    <citation type="submission" date="2016-11" db="EMBL/GenBank/DDBJ databases">
        <authorList>
            <person name="Jaros S."/>
            <person name="Januszkiewicz K."/>
            <person name="Wedrychowicz H."/>
        </authorList>
    </citation>
    <scope>NUCLEOTIDE SEQUENCE [LARGE SCALE GENOMIC DNA]</scope>
    <source>
        <strain evidence="1 2">DSM 17459</strain>
    </source>
</reference>
<proteinExistence type="predicted"/>
<sequence>MLDVFNRIFTTVKKAISEKCPNAGTSTDGSPPAFPYTGFKQLENSSTSDDLENNENAVTSTIEITAYSNKNLTEAKSIAALAADAMRELGYRRTGPFTPGNAADTNIYRVIYRYSRVIGAGEEI</sequence>
<accession>A0A1M5D7D3</accession>
<dbReference type="OrthoDB" id="2065060at2"/>
<dbReference type="RefSeq" id="WP_072854924.1">
    <property type="nucleotide sequence ID" value="NZ_FQVI01000059.1"/>
</dbReference>
<protein>
    <submittedName>
        <fullName evidence="1">Uncharacterized protein</fullName>
    </submittedName>
</protein>
<organism evidence="1 2">
    <name type="scientific">Lactonifactor longoviformis DSM 17459</name>
    <dbReference type="NCBI Taxonomy" id="1122155"/>
    <lineage>
        <taxon>Bacteria</taxon>
        <taxon>Bacillati</taxon>
        <taxon>Bacillota</taxon>
        <taxon>Clostridia</taxon>
        <taxon>Eubacteriales</taxon>
        <taxon>Clostridiaceae</taxon>
        <taxon>Lactonifactor</taxon>
    </lineage>
</organism>
<dbReference type="Proteomes" id="UP000184245">
    <property type="component" value="Unassembled WGS sequence"/>
</dbReference>
<name>A0A1M5D7D3_9CLOT</name>